<name>A0ACC0NFV9_RHOML</name>
<gene>
    <name evidence="1" type="ORF">RHMOL_Rhmol06G0191700</name>
</gene>
<evidence type="ECO:0000313" key="2">
    <source>
        <dbReference type="Proteomes" id="UP001062846"/>
    </source>
</evidence>
<dbReference type="Proteomes" id="UP001062846">
    <property type="component" value="Chromosome 6"/>
</dbReference>
<reference evidence="1" key="1">
    <citation type="submission" date="2022-02" db="EMBL/GenBank/DDBJ databases">
        <title>Plant Genome Project.</title>
        <authorList>
            <person name="Zhang R.-G."/>
        </authorList>
    </citation>
    <scope>NUCLEOTIDE SEQUENCE</scope>
    <source>
        <strain evidence="1">AT1</strain>
    </source>
</reference>
<dbReference type="EMBL" id="CM046393">
    <property type="protein sequence ID" value="KAI8551502.1"/>
    <property type="molecule type" value="Genomic_DNA"/>
</dbReference>
<evidence type="ECO:0000313" key="1">
    <source>
        <dbReference type="EMBL" id="KAI8551502.1"/>
    </source>
</evidence>
<keyword evidence="2" id="KW-1185">Reference proteome</keyword>
<organism evidence="1 2">
    <name type="scientific">Rhododendron molle</name>
    <name type="common">Chinese azalea</name>
    <name type="synonym">Azalea mollis</name>
    <dbReference type="NCBI Taxonomy" id="49168"/>
    <lineage>
        <taxon>Eukaryota</taxon>
        <taxon>Viridiplantae</taxon>
        <taxon>Streptophyta</taxon>
        <taxon>Embryophyta</taxon>
        <taxon>Tracheophyta</taxon>
        <taxon>Spermatophyta</taxon>
        <taxon>Magnoliopsida</taxon>
        <taxon>eudicotyledons</taxon>
        <taxon>Gunneridae</taxon>
        <taxon>Pentapetalae</taxon>
        <taxon>asterids</taxon>
        <taxon>Ericales</taxon>
        <taxon>Ericaceae</taxon>
        <taxon>Ericoideae</taxon>
        <taxon>Rhodoreae</taxon>
        <taxon>Rhododendron</taxon>
    </lineage>
</organism>
<comment type="caution">
    <text evidence="1">The sequence shown here is derived from an EMBL/GenBank/DDBJ whole genome shotgun (WGS) entry which is preliminary data.</text>
</comment>
<sequence>MRGFMCKKKETVSSITPLANFDEMDNDEDIDEDEFDVQSKTPPKRPASASYSSQGFTSKLQSKKPKTKWPMDFYFTPDPEIEVENRKRGKQPKVDENTPYKKDLKERLIKLLRGGSTMPEYLSMLSMLDSFERMLEAIGQYGPGLTPPSYYQVCVPLLKKRGSMFVESVDASGYSTTGDKMYKLLDNFVEQIGEANVVQVVTDSAATNVMAGNNELPYVSYYSLVLFLTLLLILIVLVLTCDREVVNGKKTTFCLVLLDSMRYPLLGFNVRRHFQVAAFEEDMGKGDKEAWSKSKWGKEVDGKKVAEIMLSPLFWNNVLLALRFTCPLVKVLRLVYDEEKPAMGYIYEAMDRAIETIINTFGEDEDKHNSVS</sequence>
<protein>
    <submittedName>
        <fullName evidence="1">Uncharacterized protein</fullName>
    </submittedName>
</protein>
<accession>A0ACC0NFV9</accession>
<proteinExistence type="predicted"/>